<accession>A0A168NUL8</accession>
<gene>
    <name evidence="1" type="ORF">PGLA_01650</name>
</gene>
<sequence>MQLLRRIRSQVGLATILMVSVWITYVTPIAQAEDNKPTINAEWKDPSSGSTYYNWSGSDGDKYSNKVIVSTNDGKWARLSEKFRSIYMDPYVSPNPMLNINSGNATEGDLFDYLLPLYLDTTNNVAVRGQVYRISPDEKWGLYQTLDFGAEMSSDGKTAQNTQLHSYFIKNMTTGQIQEWKSSTQYATVYWLPDSKLLVAHYSEVANQKEISTFDPATGKTKQLVFGKLYQYSDQEQKLVYVKNEPKRLQWIYDLKTGKSSLLTKTEEEKLYSWKDPCPTTKAPDKLDIKTLPVIDLPIRNLYEYEVVTSHGSELVPYAFVTEGKTYIPLRPIVSKFKLSVGQREGDMYNYKYKLTGPTGQIVTLDRTNSRVFQFRLLVTPEVLEKVGLQGVTVKPLIPAVIK</sequence>
<dbReference type="RefSeq" id="WP_068527741.1">
    <property type="nucleotide sequence ID" value="NZ_LVJH01000002.1"/>
</dbReference>
<dbReference type="Gene3D" id="2.120.10.30">
    <property type="entry name" value="TolB, C-terminal domain"/>
    <property type="match status" value="1"/>
</dbReference>
<name>A0A168NUL8_9BACL</name>
<dbReference type="AlphaFoldDB" id="A0A168NUL8"/>
<protein>
    <submittedName>
        <fullName evidence="1">Uncharacterized protein</fullName>
    </submittedName>
</protein>
<comment type="caution">
    <text evidence="1">The sequence shown here is derived from an EMBL/GenBank/DDBJ whole genome shotgun (WGS) entry which is preliminary data.</text>
</comment>
<organism evidence="1 2">
    <name type="scientific">Paenibacillus glacialis</name>
    <dbReference type="NCBI Taxonomy" id="494026"/>
    <lineage>
        <taxon>Bacteria</taxon>
        <taxon>Bacillati</taxon>
        <taxon>Bacillota</taxon>
        <taxon>Bacilli</taxon>
        <taxon>Bacillales</taxon>
        <taxon>Paenibacillaceae</taxon>
        <taxon>Paenibacillus</taxon>
    </lineage>
</organism>
<dbReference type="Proteomes" id="UP000076967">
    <property type="component" value="Unassembled WGS sequence"/>
</dbReference>
<proteinExistence type="predicted"/>
<dbReference type="SUPFAM" id="SSF82171">
    <property type="entry name" value="DPP6 N-terminal domain-like"/>
    <property type="match status" value="1"/>
</dbReference>
<evidence type="ECO:0000313" key="2">
    <source>
        <dbReference type="Proteomes" id="UP000076967"/>
    </source>
</evidence>
<keyword evidence="2" id="KW-1185">Reference proteome</keyword>
<evidence type="ECO:0000313" key="1">
    <source>
        <dbReference type="EMBL" id="OAB46123.1"/>
    </source>
</evidence>
<dbReference type="STRING" id="494026.PGLA_01650"/>
<dbReference type="InterPro" id="IPR011042">
    <property type="entry name" value="6-blade_b-propeller_TolB-like"/>
</dbReference>
<dbReference type="EMBL" id="LVJH01000002">
    <property type="protein sequence ID" value="OAB46123.1"/>
    <property type="molecule type" value="Genomic_DNA"/>
</dbReference>
<reference evidence="1 2" key="1">
    <citation type="submission" date="2016-03" db="EMBL/GenBank/DDBJ databases">
        <title>Draft genome sequence of Paenibacillus glacialis DSM 22343.</title>
        <authorList>
            <person name="Shin S.-K."/>
            <person name="Yi H."/>
        </authorList>
    </citation>
    <scope>NUCLEOTIDE SEQUENCE [LARGE SCALE GENOMIC DNA]</scope>
    <source>
        <strain evidence="1 2">DSM 22343</strain>
    </source>
</reference>
<dbReference type="OrthoDB" id="2656156at2"/>